<dbReference type="EMBL" id="CP000934">
    <property type="protein sequence ID" value="ACE85836.1"/>
    <property type="molecule type" value="Genomic_DNA"/>
</dbReference>
<proteinExistence type="predicted"/>
<dbReference type="HOGENOM" id="CLU_120018_0_0_6"/>
<dbReference type="SUPFAM" id="SSF55729">
    <property type="entry name" value="Acyl-CoA N-acyltransferases (Nat)"/>
    <property type="match status" value="1"/>
</dbReference>
<keyword evidence="3" id="KW-1185">Reference proteome</keyword>
<dbReference type="eggNOG" id="COG0454">
    <property type="taxonomic scope" value="Bacteria"/>
</dbReference>
<dbReference type="RefSeq" id="WP_012488030.1">
    <property type="nucleotide sequence ID" value="NC_010995.1"/>
</dbReference>
<evidence type="ECO:0000259" key="1">
    <source>
        <dbReference type="PROSITE" id="PS51186"/>
    </source>
</evidence>
<dbReference type="GO" id="GO:0016747">
    <property type="term" value="F:acyltransferase activity, transferring groups other than amino-acyl groups"/>
    <property type="evidence" value="ECO:0007669"/>
    <property type="project" value="InterPro"/>
</dbReference>
<reference evidence="2 3" key="1">
    <citation type="journal article" date="2008" name="J. Bacteriol.">
        <title>Insights into plant cell wall degradation from the genome sequence of the soil bacterium Cellvibrio japonicus.</title>
        <authorList>
            <person name="Deboy R.T."/>
            <person name="Mongodin E.F."/>
            <person name="Fouts D.E."/>
            <person name="Tailford L.E."/>
            <person name="Khouri H."/>
            <person name="Emerson J.B."/>
            <person name="Mohamoud Y."/>
            <person name="Watkins K."/>
            <person name="Henrissat B."/>
            <person name="Gilbert H.J."/>
            <person name="Nelson K.E."/>
        </authorList>
    </citation>
    <scope>NUCLEOTIDE SEQUENCE [LARGE SCALE GENOMIC DNA]</scope>
    <source>
        <strain evidence="2 3">Ueda107</strain>
    </source>
</reference>
<dbReference type="STRING" id="498211.CJA_2433"/>
<sequence>MPDVVVADCVELCELASEAHPVVERFYRAQGYKLRCGRQERILVIRDQHQEILAAARLLPHVNGYYWLRNMLVAKAWRGRGLGRQMVQAIPGVLGSSTGCYCFALPQVVAFYHALGFYTREALPPSVICPPAILAQFHTYKSRGRDWALMFMNLPLP</sequence>
<dbReference type="Pfam" id="PF13508">
    <property type="entry name" value="Acetyltransf_7"/>
    <property type="match status" value="1"/>
</dbReference>
<dbReference type="AlphaFoldDB" id="B3PKG5"/>
<dbReference type="KEGG" id="cja:CJA_2433"/>
<evidence type="ECO:0000313" key="2">
    <source>
        <dbReference type="EMBL" id="ACE85836.1"/>
    </source>
</evidence>
<dbReference type="CDD" id="cd04301">
    <property type="entry name" value="NAT_SF"/>
    <property type="match status" value="1"/>
</dbReference>
<accession>B3PKG5</accession>
<dbReference type="Proteomes" id="UP000001036">
    <property type="component" value="Chromosome"/>
</dbReference>
<gene>
    <name evidence="2" type="ordered locus">CJA_2433</name>
</gene>
<keyword evidence="2" id="KW-0808">Transferase</keyword>
<feature type="domain" description="N-acetyltransferase" evidence="1">
    <location>
        <begin position="1"/>
        <end position="155"/>
    </location>
</feature>
<organism evidence="2 3">
    <name type="scientific">Cellvibrio japonicus (strain Ueda107)</name>
    <name type="common">Pseudomonas fluorescens subsp. cellulosa</name>
    <dbReference type="NCBI Taxonomy" id="498211"/>
    <lineage>
        <taxon>Bacteria</taxon>
        <taxon>Pseudomonadati</taxon>
        <taxon>Pseudomonadota</taxon>
        <taxon>Gammaproteobacteria</taxon>
        <taxon>Cellvibrionales</taxon>
        <taxon>Cellvibrionaceae</taxon>
        <taxon>Cellvibrio</taxon>
    </lineage>
</organism>
<protein>
    <submittedName>
        <fullName evidence="2">Acetyltransferase, GNAT family</fullName>
    </submittedName>
</protein>
<dbReference type="Gene3D" id="3.40.630.30">
    <property type="match status" value="1"/>
</dbReference>
<dbReference type="PROSITE" id="PS51186">
    <property type="entry name" value="GNAT"/>
    <property type="match status" value="1"/>
</dbReference>
<dbReference type="InterPro" id="IPR000182">
    <property type="entry name" value="GNAT_dom"/>
</dbReference>
<name>B3PKG5_CELJU</name>
<evidence type="ECO:0000313" key="3">
    <source>
        <dbReference type="Proteomes" id="UP000001036"/>
    </source>
</evidence>
<dbReference type="InterPro" id="IPR016181">
    <property type="entry name" value="Acyl_CoA_acyltransferase"/>
</dbReference>
<dbReference type="OrthoDB" id="7845888at2"/>